<feature type="transmembrane region" description="Helical" evidence="1">
    <location>
        <begin position="217"/>
        <end position="235"/>
    </location>
</feature>
<evidence type="ECO:0000256" key="1">
    <source>
        <dbReference type="SAM" id="Phobius"/>
    </source>
</evidence>
<dbReference type="Proteomes" id="UP000824633">
    <property type="component" value="Chromosome"/>
</dbReference>
<accession>A0ABM7T6Q5</accession>
<name>A0ABM7T6Q5_9CLOT</name>
<keyword evidence="1" id="KW-1133">Transmembrane helix</keyword>
<evidence type="ECO:0000313" key="3">
    <source>
        <dbReference type="Proteomes" id="UP000824633"/>
    </source>
</evidence>
<dbReference type="RefSeq" id="WP_224033352.1">
    <property type="nucleotide sequence ID" value="NZ_AP024849.1"/>
</dbReference>
<evidence type="ECO:0000313" key="2">
    <source>
        <dbReference type="EMBL" id="BCZ46957.1"/>
    </source>
</evidence>
<feature type="transmembrane region" description="Helical" evidence="1">
    <location>
        <begin position="6"/>
        <end position="27"/>
    </location>
</feature>
<dbReference type="EMBL" id="AP024849">
    <property type="protein sequence ID" value="BCZ46957.1"/>
    <property type="molecule type" value="Genomic_DNA"/>
</dbReference>
<protein>
    <submittedName>
        <fullName evidence="2">Uncharacterized protein</fullName>
    </submittedName>
</protein>
<reference evidence="3" key="1">
    <citation type="submission" date="2021-07" db="EMBL/GenBank/DDBJ databases">
        <title>Complete genome sequencing of a Clostridium isolate.</title>
        <authorList>
            <person name="Ueki A."/>
            <person name="Tonouchi A."/>
        </authorList>
    </citation>
    <scope>NUCLEOTIDE SEQUENCE [LARGE SCALE GENOMIC DNA]</scope>
    <source>
        <strain evidence="3">C5S11</strain>
    </source>
</reference>
<gene>
    <name evidence="2" type="ORF">psyc5s11_30240</name>
</gene>
<feature type="transmembrane region" description="Helical" evidence="1">
    <location>
        <begin position="114"/>
        <end position="134"/>
    </location>
</feature>
<proteinExistence type="predicted"/>
<feature type="transmembrane region" description="Helical" evidence="1">
    <location>
        <begin position="82"/>
        <end position="108"/>
    </location>
</feature>
<organism evidence="2 3">
    <name type="scientific">Clostridium gelidum</name>
    <dbReference type="NCBI Taxonomy" id="704125"/>
    <lineage>
        <taxon>Bacteria</taxon>
        <taxon>Bacillati</taxon>
        <taxon>Bacillota</taxon>
        <taxon>Clostridia</taxon>
        <taxon>Eubacteriales</taxon>
        <taxon>Clostridiaceae</taxon>
        <taxon>Clostridium</taxon>
    </lineage>
</organism>
<feature type="transmembrane region" description="Helical" evidence="1">
    <location>
        <begin position="182"/>
        <end position="197"/>
    </location>
</feature>
<sequence>MIQWFLSDPIMMLITLLLIINTAFFILRMCEIKLNLLIAQKIYKVLENKKYLKYHGKAYALFKILKSLNDIKIYSKFQGLSTILITLSGCIISIELIYGIIHIVIYAVSEKINLGENACNYLSLTVFLMCIAYYPEKVVLMIQSCTLKIFRITLIKMSELIDDVNKSIIIYKKAVILLRPKLWMYFISIFMTVLNSLEKISGMKILNYSLWLQIKPIVIEAVFTMIVIDRFVNLFKSEYKKIKFEVKEISNTDRQSEII</sequence>
<keyword evidence="3" id="KW-1185">Reference proteome</keyword>
<keyword evidence="1" id="KW-0812">Transmembrane</keyword>
<keyword evidence="1" id="KW-0472">Membrane</keyword>